<evidence type="ECO:0000313" key="1">
    <source>
        <dbReference type="EMBL" id="VVP96941.1"/>
    </source>
</evidence>
<name>A0A5E7TCU1_PSEFL</name>
<dbReference type="EMBL" id="CABVJF010000007">
    <property type="protein sequence ID" value="VVP96941.1"/>
    <property type="molecule type" value="Genomic_DNA"/>
</dbReference>
<reference evidence="1 2" key="1">
    <citation type="submission" date="2019-09" db="EMBL/GenBank/DDBJ databases">
        <authorList>
            <person name="Chandra G."/>
            <person name="Truman W A."/>
        </authorList>
    </citation>
    <scope>NUCLEOTIDE SEQUENCE [LARGE SCALE GENOMIC DNA]</scope>
    <source>
        <strain evidence="1">PS928</strain>
    </source>
</reference>
<dbReference type="AlphaFoldDB" id="A0A5E7TCU1"/>
<sequence length="89" mass="9797">MNVIAPLACGESWQCLNQRNNQVDASLVVKEGGDCPANSEGWLKDILLQRINECMESVQLYATPEDVKQGSPQLSAVYTKVDCRPSQVD</sequence>
<proteinExistence type="predicted"/>
<evidence type="ECO:0000313" key="2">
    <source>
        <dbReference type="Proteomes" id="UP000381378"/>
    </source>
</evidence>
<organism evidence="1 2">
    <name type="scientific">Pseudomonas fluorescens</name>
    <dbReference type="NCBI Taxonomy" id="294"/>
    <lineage>
        <taxon>Bacteria</taxon>
        <taxon>Pseudomonadati</taxon>
        <taxon>Pseudomonadota</taxon>
        <taxon>Gammaproteobacteria</taxon>
        <taxon>Pseudomonadales</taxon>
        <taxon>Pseudomonadaceae</taxon>
        <taxon>Pseudomonas</taxon>
    </lineage>
</organism>
<dbReference type="Proteomes" id="UP000381378">
    <property type="component" value="Unassembled WGS sequence"/>
</dbReference>
<accession>A0A5E7TCU1</accession>
<protein>
    <submittedName>
        <fullName evidence="1">Uncharacterized protein</fullName>
    </submittedName>
</protein>
<gene>
    <name evidence="1" type="ORF">PS928_02192</name>
</gene>
<dbReference type="OrthoDB" id="6878846at2"/>
<dbReference type="RefSeq" id="WP_128873462.1">
    <property type="nucleotide sequence ID" value="NZ_CABVJF010000007.1"/>
</dbReference>